<dbReference type="GO" id="GO:0005975">
    <property type="term" value="P:carbohydrate metabolic process"/>
    <property type="evidence" value="ECO:0007669"/>
    <property type="project" value="InterPro"/>
</dbReference>
<organism evidence="2 3">
    <name type="scientific">Sulfuricaulis limicola</name>
    <dbReference type="NCBI Taxonomy" id="1620215"/>
    <lineage>
        <taxon>Bacteria</taxon>
        <taxon>Pseudomonadati</taxon>
        <taxon>Pseudomonadota</taxon>
        <taxon>Gammaproteobacteria</taxon>
        <taxon>Acidiferrobacterales</taxon>
        <taxon>Acidiferrobacteraceae</taxon>
        <taxon>Sulfuricaulis</taxon>
    </lineage>
</organism>
<evidence type="ECO:0000259" key="1">
    <source>
        <dbReference type="PROSITE" id="PS51502"/>
    </source>
</evidence>
<dbReference type="SMART" id="SM00886">
    <property type="entry name" value="Dabb"/>
    <property type="match status" value="1"/>
</dbReference>
<dbReference type="InterPro" id="IPR000771">
    <property type="entry name" value="FBA_II"/>
</dbReference>
<dbReference type="Gene3D" id="3.20.20.70">
    <property type="entry name" value="Aldolase class I"/>
    <property type="match status" value="1"/>
</dbReference>
<dbReference type="PANTHER" id="PTHR30304">
    <property type="entry name" value="D-TAGATOSE-1,6-BISPHOSPHATE ALDOLASE"/>
    <property type="match status" value="1"/>
</dbReference>
<name>A0A1B4XIQ0_9GAMM</name>
<dbReference type="Pfam" id="PF01116">
    <property type="entry name" value="F_bP_aldolase"/>
    <property type="match status" value="1"/>
</dbReference>
<dbReference type="InterPro" id="IPR013785">
    <property type="entry name" value="Aldolase_TIM"/>
</dbReference>
<dbReference type="EMBL" id="AP014879">
    <property type="protein sequence ID" value="BAV34690.1"/>
    <property type="molecule type" value="Genomic_DNA"/>
</dbReference>
<dbReference type="Gene3D" id="3.30.70.100">
    <property type="match status" value="1"/>
</dbReference>
<gene>
    <name evidence="2" type="ORF">SCL_2413</name>
</gene>
<dbReference type="Pfam" id="PF07876">
    <property type="entry name" value="Dabb"/>
    <property type="match status" value="1"/>
</dbReference>
<dbReference type="SUPFAM" id="SSF51569">
    <property type="entry name" value="Aldolase"/>
    <property type="match status" value="1"/>
</dbReference>
<dbReference type="GO" id="GO:0008270">
    <property type="term" value="F:zinc ion binding"/>
    <property type="evidence" value="ECO:0007669"/>
    <property type="project" value="InterPro"/>
</dbReference>
<protein>
    <submittedName>
        <fullName evidence="2">Fructose-bisphosphate aldolase</fullName>
    </submittedName>
</protein>
<dbReference type="Proteomes" id="UP000243180">
    <property type="component" value="Chromosome"/>
</dbReference>
<dbReference type="InterPro" id="IPR050246">
    <property type="entry name" value="Class_II_FBP_aldolase"/>
</dbReference>
<proteinExistence type="predicted"/>
<dbReference type="FunCoup" id="A0A1B4XIQ0">
    <property type="interactions" value="234"/>
</dbReference>
<dbReference type="PROSITE" id="PS51502">
    <property type="entry name" value="S_R_A_B_BARREL"/>
    <property type="match status" value="1"/>
</dbReference>
<sequence length="408" mass="44827">MPLVDMRDMLNHAYRNSYAVGGFDLVSLDFLEAILAAAENCRSPVILSLAESHFEHYDFELAMAATEKAARRAEVPVAIHLDHGASQESAVRAINLGCNGVMVDASHESFPVNVAQTRRVVEMAHACGVAVEGELGYVAGVEGEDAAKHPGENQYTSVEEAKAYVVRTGVDCLAVSIGTVHGRLRGKPKLDCDRLKRINDAVKIPLVIHGGTGLADEQYRKLISHGVAKINYYTALADAAGSRIRANARADARCGYTGLVKGMQESIREEVERVMRLWGSAGRAAEVLVQCQAWQPVEHVIIYNVEHVPDAQVEAMMARGREMLATIPGVRRVVTGWAVADKPRYRFCWLIEFTHRTVIDSYREHPLHRQFADNLFRPIAVDRVSVDFEHVDAAPAVPVSRVRESAAG</sequence>
<dbReference type="OrthoDB" id="9803995at2"/>
<dbReference type="InParanoid" id="A0A1B4XIQ0"/>
<dbReference type="InterPro" id="IPR011008">
    <property type="entry name" value="Dimeric_a/b-barrel"/>
</dbReference>
<evidence type="ECO:0000313" key="3">
    <source>
        <dbReference type="Proteomes" id="UP000243180"/>
    </source>
</evidence>
<dbReference type="GO" id="GO:0016832">
    <property type="term" value="F:aldehyde-lyase activity"/>
    <property type="evidence" value="ECO:0007669"/>
    <property type="project" value="InterPro"/>
</dbReference>
<dbReference type="InterPro" id="IPR013097">
    <property type="entry name" value="Dabb"/>
</dbReference>
<evidence type="ECO:0000313" key="2">
    <source>
        <dbReference type="EMBL" id="BAV34690.1"/>
    </source>
</evidence>
<dbReference type="CDD" id="cd00947">
    <property type="entry name" value="TBP_aldolase_IIB"/>
    <property type="match status" value="1"/>
</dbReference>
<dbReference type="AlphaFoldDB" id="A0A1B4XIQ0"/>
<dbReference type="KEGG" id="slim:SCL_2413"/>
<reference evidence="2 3" key="1">
    <citation type="submission" date="2015-05" db="EMBL/GenBank/DDBJ databases">
        <title>Complete genome sequence of a sulfur-oxidizing gammaproteobacterium strain HA5.</title>
        <authorList>
            <person name="Miura A."/>
            <person name="Kojima H."/>
            <person name="Fukui M."/>
        </authorList>
    </citation>
    <scope>NUCLEOTIDE SEQUENCE [LARGE SCALE GENOMIC DNA]</scope>
    <source>
        <strain evidence="2 3">HA5</strain>
    </source>
</reference>
<feature type="domain" description="Stress-response A/B barrel" evidence="1">
    <location>
        <begin position="297"/>
        <end position="388"/>
    </location>
</feature>
<dbReference type="RefSeq" id="WP_096361400.1">
    <property type="nucleotide sequence ID" value="NZ_AP014879.1"/>
</dbReference>
<keyword evidence="3" id="KW-1185">Reference proteome</keyword>
<accession>A0A1B4XIQ0</accession>
<dbReference type="SUPFAM" id="SSF54909">
    <property type="entry name" value="Dimeric alpha+beta barrel"/>
    <property type="match status" value="1"/>
</dbReference>
<dbReference type="PANTHER" id="PTHR30304:SF0">
    <property type="entry name" value="D-TAGATOSE-1,6-BISPHOSPHATE ALDOLASE SUBUNIT GATY-RELATED"/>
    <property type="match status" value="1"/>
</dbReference>
<dbReference type="NCBIfam" id="TIGR00167">
    <property type="entry name" value="cbbA"/>
    <property type="match status" value="1"/>
</dbReference>